<dbReference type="GO" id="GO:0006915">
    <property type="term" value="P:apoptotic process"/>
    <property type="evidence" value="ECO:0007669"/>
    <property type="project" value="UniProtKB-KW"/>
</dbReference>
<name>A0A8C5P7X7_9ANUR</name>
<keyword evidence="22" id="KW-1185">Reference proteome</keyword>
<evidence type="ECO:0000313" key="21">
    <source>
        <dbReference type="Ensembl" id="ENSLLEP00000003426.1"/>
    </source>
</evidence>
<evidence type="ECO:0000256" key="14">
    <source>
        <dbReference type="ARBA" id="ARBA00063508"/>
    </source>
</evidence>
<feature type="region of interest" description="Disordered" evidence="19">
    <location>
        <begin position="374"/>
        <end position="435"/>
    </location>
</feature>
<dbReference type="Gene3D" id="1.20.5.990">
    <property type="entry name" value="Nemo cc2-lz domain - 1d5 darpin complex"/>
    <property type="match status" value="1"/>
</dbReference>
<keyword evidence="12" id="KW-0395">Inflammatory response</keyword>
<dbReference type="PROSITE" id="PS51801">
    <property type="entry name" value="ZF_CCHC_NOA"/>
    <property type="match status" value="1"/>
</dbReference>
<reference evidence="21" key="1">
    <citation type="submission" date="2025-08" db="UniProtKB">
        <authorList>
            <consortium name="Ensembl"/>
        </authorList>
    </citation>
    <scope>IDENTIFICATION</scope>
</reference>
<dbReference type="FunFam" id="1.20.5.990:FF:000005">
    <property type="entry name" value="TNFAIP3 interacting protein 2"/>
    <property type="match status" value="1"/>
</dbReference>
<feature type="compositionally biased region" description="Basic and acidic residues" evidence="19">
    <location>
        <begin position="404"/>
        <end position="419"/>
    </location>
</feature>
<dbReference type="GO" id="GO:0034138">
    <property type="term" value="P:toll-like receptor 3 signaling pathway"/>
    <property type="evidence" value="ECO:0007669"/>
    <property type="project" value="TreeGrafter"/>
</dbReference>
<evidence type="ECO:0000256" key="7">
    <source>
        <dbReference type="ARBA" id="ARBA00022833"/>
    </source>
</evidence>
<sequence>MTSIGDGSADPLLARFKLLEETVDKLHRENRTLKTKLQSYNTLSTFYHEARQQMRNLNLQLAAKDTVIQRLKANQNRAAGEEPQAAASKSLLDSMMEELSRLKVQLQESETKCQEKVDSLNQEIQRLHQLLAEKDQDVIQVASWPPHPKEMEICRLQRSLAEKERAQATNEVLCRTLSDESHQLRRKLATTAEMCQHLVRCLEETHRKEIQNVEEKANKNGGNDESFEKLQEEIRLLKQKVLHVEDLNAKWQKYDASREEYVKGLHSKVKELKVRCEQPKGPHTAQLHVDLMQREITRLNKLLDEKMKQNQKIKEESEELTRTRTADGERIQMLEQQLLVYKDDFTSERADRERAQNRIQELCEEISCLKQQARRQDKKEPGGNQPVHICSKNKPHVPRNVTDALRRSEPTEGRRRVTQADDTEPQRNPNLEGRGQDELQCPLCLRVFQDRLGDSFLEHIAECGQ</sequence>
<organism evidence="21 22">
    <name type="scientific">Leptobrachium leishanense</name>
    <name type="common">Leishan spiny toad</name>
    <dbReference type="NCBI Taxonomy" id="445787"/>
    <lineage>
        <taxon>Eukaryota</taxon>
        <taxon>Metazoa</taxon>
        <taxon>Chordata</taxon>
        <taxon>Craniata</taxon>
        <taxon>Vertebrata</taxon>
        <taxon>Euteleostomi</taxon>
        <taxon>Amphibia</taxon>
        <taxon>Batrachia</taxon>
        <taxon>Anura</taxon>
        <taxon>Pelobatoidea</taxon>
        <taxon>Megophryidae</taxon>
        <taxon>Leptobrachium</taxon>
    </lineage>
</organism>
<keyword evidence="11" id="KW-0804">Transcription</keyword>
<dbReference type="GO" id="GO:0005737">
    <property type="term" value="C:cytoplasm"/>
    <property type="evidence" value="ECO:0007669"/>
    <property type="project" value="UniProtKB-SubCell"/>
</dbReference>
<reference evidence="21" key="2">
    <citation type="submission" date="2025-09" db="UniProtKB">
        <authorList>
            <consortium name="Ensembl"/>
        </authorList>
    </citation>
    <scope>IDENTIFICATION</scope>
</reference>
<dbReference type="GO" id="GO:0034134">
    <property type="term" value="P:toll-like receptor 2 signaling pathway"/>
    <property type="evidence" value="ECO:0007669"/>
    <property type="project" value="TreeGrafter"/>
</dbReference>
<dbReference type="GeneTree" id="ENSGT00510000046908"/>
<keyword evidence="6 17" id="KW-0863">Zinc-finger</keyword>
<dbReference type="Pfam" id="PF12180">
    <property type="entry name" value="EABR"/>
    <property type="match status" value="1"/>
</dbReference>
<dbReference type="PANTHER" id="PTHR31882:SF6">
    <property type="entry name" value="TNFAIP3-INTERACTING PROTEIN 2"/>
    <property type="match status" value="1"/>
</dbReference>
<evidence type="ECO:0000256" key="12">
    <source>
        <dbReference type="ARBA" id="ARBA00023198"/>
    </source>
</evidence>
<dbReference type="Gene3D" id="1.20.5.1180">
    <property type="entry name" value="Geminin coiled-coil domain"/>
    <property type="match status" value="1"/>
</dbReference>
<comment type="subunit">
    <text evidence="14">Interacts with STK11/LKB1, TNFAIP3, IKBKG, NFKB1, MAP3K8, TEK, RIPK1, CHUK, IKBKB and SMARCD1. Interacts with polyubiquitin.</text>
</comment>
<dbReference type="GO" id="GO:0008270">
    <property type="term" value="F:zinc ion binding"/>
    <property type="evidence" value="ECO:0007669"/>
    <property type="project" value="UniProtKB-KW"/>
</dbReference>
<dbReference type="GO" id="GO:0006954">
    <property type="term" value="P:inflammatory response"/>
    <property type="evidence" value="ECO:0007669"/>
    <property type="project" value="UniProtKB-KW"/>
</dbReference>
<evidence type="ECO:0000256" key="17">
    <source>
        <dbReference type="PROSITE-ProRule" id="PRU01142"/>
    </source>
</evidence>
<keyword evidence="5" id="KW-0479">Metal-binding</keyword>
<evidence type="ECO:0000256" key="6">
    <source>
        <dbReference type="ARBA" id="ARBA00022771"/>
    </source>
</evidence>
<keyword evidence="3" id="KW-0597">Phosphoprotein</keyword>
<dbReference type="Proteomes" id="UP000694569">
    <property type="component" value="Unplaced"/>
</dbReference>
<accession>A0A8C5P7X7</accession>
<evidence type="ECO:0000256" key="11">
    <source>
        <dbReference type="ARBA" id="ARBA00023163"/>
    </source>
</evidence>
<dbReference type="GO" id="GO:0070530">
    <property type="term" value="F:K63-linked polyubiquitin modification-dependent protein binding"/>
    <property type="evidence" value="ECO:0007669"/>
    <property type="project" value="InterPro"/>
</dbReference>
<keyword evidence="4" id="KW-0053">Apoptosis</keyword>
<keyword evidence="7" id="KW-0862">Zinc</keyword>
<keyword evidence="8" id="KW-0832">Ubl conjugation</keyword>
<dbReference type="GO" id="GO:0006357">
    <property type="term" value="P:regulation of transcription by RNA polymerase II"/>
    <property type="evidence" value="ECO:0007669"/>
    <property type="project" value="TreeGrafter"/>
</dbReference>
<protein>
    <recommendedName>
        <fullName evidence="15">TNFAIP3-interacting protein 2</fullName>
    </recommendedName>
    <alternativeName>
        <fullName evidence="16">A20-binding inhibitor of NF-kappa-B activation 2</fullName>
    </alternativeName>
</protein>
<dbReference type="InterPro" id="IPR034735">
    <property type="entry name" value="NEMO_ZF"/>
</dbReference>
<keyword evidence="10 18" id="KW-0175">Coiled coil</keyword>
<evidence type="ECO:0000313" key="22">
    <source>
        <dbReference type="Proteomes" id="UP000694569"/>
    </source>
</evidence>
<evidence type="ECO:0000256" key="19">
    <source>
        <dbReference type="SAM" id="MobiDB-lite"/>
    </source>
</evidence>
<dbReference type="GO" id="GO:0071222">
    <property type="term" value="P:cellular response to lipopolysaccharide"/>
    <property type="evidence" value="ECO:0007669"/>
    <property type="project" value="TreeGrafter"/>
</dbReference>
<evidence type="ECO:0000256" key="8">
    <source>
        <dbReference type="ARBA" id="ARBA00022843"/>
    </source>
</evidence>
<dbReference type="PANTHER" id="PTHR31882">
    <property type="entry name" value="TNFAIP3-INTERACTING PROTEIN COILED COIL FAMILY MEMBER"/>
    <property type="match status" value="1"/>
</dbReference>
<dbReference type="GO" id="GO:0043123">
    <property type="term" value="P:positive regulation of canonical NF-kappaB signal transduction"/>
    <property type="evidence" value="ECO:0007669"/>
    <property type="project" value="TreeGrafter"/>
</dbReference>
<evidence type="ECO:0000256" key="5">
    <source>
        <dbReference type="ARBA" id="ARBA00022723"/>
    </source>
</evidence>
<evidence type="ECO:0000256" key="2">
    <source>
        <dbReference type="ARBA" id="ARBA00022490"/>
    </source>
</evidence>
<evidence type="ECO:0000259" key="20">
    <source>
        <dbReference type="PROSITE" id="PS51801"/>
    </source>
</evidence>
<evidence type="ECO:0000256" key="16">
    <source>
        <dbReference type="ARBA" id="ARBA00079469"/>
    </source>
</evidence>
<evidence type="ECO:0000256" key="18">
    <source>
        <dbReference type="SAM" id="Coils"/>
    </source>
</evidence>
<comment type="function">
    <text evidence="13">Inhibits NF-kappa-B activation by blocking the interaction of RIPK1 with its downstream effector NEMO/IKBKG. Forms a ternary complex with NFKB1 and MAP3K8 but appears to function upstream of MAP3K8 in the TLR4 signaling pathway that regulates MAP3K8 activation. Involved in activation of the MEK/ERK signaling pathway during innate immune response; this function seems to be stimulus- and cell type specific. Required for stability of MAP3K8. Involved in regulation of apoptosis in endothelial cells; promotes TEK agonist-stimulated endothelial survival. May act as transcriptional coactivator when translocated to the nucleus. Enhances CHUK-mediated NF-kappa-B activation involving NF-kappa-B p50-p65 and p50-c-Rel complexes.</text>
</comment>
<evidence type="ECO:0000256" key="13">
    <source>
        <dbReference type="ARBA" id="ARBA00055998"/>
    </source>
</evidence>
<evidence type="ECO:0000256" key="3">
    <source>
        <dbReference type="ARBA" id="ARBA00022553"/>
    </source>
</evidence>
<proteinExistence type="predicted"/>
<keyword evidence="9" id="KW-0805">Transcription regulation</keyword>
<comment type="subcellular location">
    <subcellularLocation>
        <location evidence="1">Cytoplasm</location>
    </subcellularLocation>
</comment>
<dbReference type="InterPro" id="IPR022008">
    <property type="entry name" value="EABR"/>
</dbReference>
<evidence type="ECO:0000256" key="15">
    <source>
        <dbReference type="ARBA" id="ARBA00073020"/>
    </source>
</evidence>
<evidence type="ECO:0000256" key="4">
    <source>
        <dbReference type="ARBA" id="ARBA00022703"/>
    </source>
</evidence>
<feature type="coiled-coil region" evidence="18">
    <location>
        <begin position="16"/>
        <end position="171"/>
    </location>
</feature>
<evidence type="ECO:0000256" key="10">
    <source>
        <dbReference type="ARBA" id="ARBA00023054"/>
    </source>
</evidence>
<keyword evidence="2" id="KW-0963">Cytoplasm</keyword>
<gene>
    <name evidence="21" type="primary">TNIP2</name>
</gene>
<feature type="domain" description="CCHC NOA-type" evidence="20">
    <location>
        <begin position="433"/>
        <end position="465"/>
    </location>
</feature>
<dbReference type="AlphaFoldDB" id="A0A8C5P7X7"/>
<dbReference type="OrthoDB" id="6066489at2759"/>
<dbReference type="Ensembl" id="ENSLLET00000003587.1">
    <property type="protein sequence ID" value="ENSLLEP00000003426.1"/>
    <property type="gene ID" value="ENSLLEG00000002209.1"/>
</dbReference>
<evidence type="ECO:0000256" key="9">
    <source>
        <dbReference type="ARBA" id="ARBA00023015"/>
    </source>
</evidence>
<evidence type="ECO:0000256" key="1">
    <source>
        <dbReference type="ARBA" id="ARBA00004496"/>
    </source>
</evidence>